<dbReference type="Proteomes" id="UP001597045">
    <property type="component" value="Unassembled WGS sequence"/>
</dbReference>
<proteinExistence type="predicted"/>
<evidence type="ECO:0008006" key="3">
    <source>
        <dbReference type="Google" id="ProtNLM"/>
    </source>
</evidence>
<evidence type="ECO:0000313" key="2">
    <source>
        <dbReference type="Proteomes" id="UP001597045"/>
    </source>
</evidence>
<keyword evidence="2" id="KW-1185">Reference proteome</keyword>
<reference evidence="2" key="1">
    <citation type="journal article" date="2019" name="Int. J. Syst. Evol. Microbiol.">
        <title>The Global Catalogue of Microorganisms (GCM) 10K type strain sequencing project: providing services to taxonomists for standard genome sequencing and annotation.</title>
        <authorList>
            <consortium name="The Broad Institute Genomics Platform"/>
            <consortium name="The Broad Institute Genome Sequencing Center for Infectious Disease"/>
            <person name="Wu L."/>
            <person name="Ma J."/>
        </authorList>
    </citation>
    <scope>NUCLEOTIDE SEQUENCE [LARGE SCALE GENOMIC DNA]</scope>
    <source>
        <strain evidence="2">JCM 31486</strain>
    </source>
</reference>
<name>A0ABW3M3J1_9PSEU</name>
<gene>
    <name evidence="1" type="ORF">ACFQ1S_06445</name>
</gene>
<evidence type="ECO:0000313" key="1">
    <source>
        <dbReference type="EMBL" id="MFD1045256.1"/>
    </source>
</evidence>
<dbReference type="Pfam" id="PF25681">
    <property type="entry name" value="Phage_TTP_17"/>
    <property type="match status" value="1"/>
</dbReference>
<organism evidence="1 2">
    <name type="scientific">Kibdelosporangium lantanae</name>
    <dbReference type="NCBI Taxonomy" id="1497396"/>
    <lineage>
        <taxon>Bacteria</taxon>
        <taxon>Bacillati</taxon>
        <taxon>Actinomycetota</taxon>
        <taxon>Actinomycetes</taxon>
        <taxon>Pseudonocardiales</taxon>
        <taxon>Pseudonocardiaceae</taxon>
        <taxon>Kibdelosporangium</taxon>
    </lineage>
</organism>
<dbReference type="EMBL" id="JBHTIS010000247">
    <property type="protein sequence ID" value="MFD1045256.1"/>
    <property type="molecule type" value="Genomic_DNA"/>
</dbReference>
<sequence length="196" mass="21055">MTMNDNAVVTASRGFIFTATAGTAPPTPSVIDTFKPDTTLTGWTSVGHTSDEDLPEFGFDGGDTETKGTWANRALRTVETEAPVDYVQFSLQQFDSHALEMYYGVQNSSTDPGVFAVRRTAAKLPDQALLIVVVDGPTSIAFYAPRTTIRRQDAIALATDEFGNLPVRATILDDGTGDLLRWISLDTGINPAPPSP</sequence>
<dbReference type="InterPro" id="IPR058154">
    <property type="entry name" value="Bxb1_TTP-like"/>
</dbReference>
<accession>A0ABW3M3J1</accession>
<protein>
    <recommendedName>
        <fullName evidence="3">Phage tail protein</fullName>
    </recommendedName>
</protein>
<comment type="caution">
    <text evidence="1">The sequence shown here is derived from an EMBL/GenBank/DDBJ whole genome shotgun (WGS) entry which is preliminary data.</text>
</comment>